<comment type="caution">
    <text evidence="1">The sequence shown here is derived from an EMBL/GenBank/DDBJ whole genome shotgun (WGS) entry which is preliminary data.</text>
</comment>
<protein>
    <submittedName>
        <fullName evidence="1">Uncharacterized protein</fullName>
    </submittedName>
</protein>
<dbReference type="EMBL" id="JAERRC010000010">
    <property type="protein sequence ID" value="MBL0704326.1"/>
    <property type="molecule type" value="Genomic_DNA"/>
</dbReference>
<gene>
    <name evidence="1" type="ORF">JJE72_02265</name>
</gene>
<evidence type="ECO:0000313" key="1">
    <source>
        <dbReference type="EMBL" id="MBL0704326.1"/>
    </source>
</evidence>
<organism evidence="1 2">
    <name type="scientific">Sinomonas cellulolyticus</name>
    <dbReference type="NCBI Taxonomy" id="2801916"/>
    <lineage>
        <taxon>Bacteria</taxon>
        <taxon>Bacillati</taxon>
        <taxon>Actinomycetota</taxon>
        <taxon>Actinomycetes</taxon>
        <taxon>Micrococcales</taxon>
        <taxon>Micrococcaceae</taxon>
        <taxon>Sinomonas</taxon>
    </lineage>
</organism>
<accession>A0ABS1JY59</accession>
<reference evidence="1 2" key="1">
    <citation type="submission" date="2021-01" db="EMBL/GenBank/DDBJ databases">
        <title>Genome public.</title>
        <authorList>
            <person name="Liu C."/>
            <person name="Sun Q."/>
        </authorList>
    </citation>
    <scope>NUCLEOTIDE SEQUENCE [LARGE SCALE GENOMIC DNA]</scope>
    <source>
        <strain evidence="1 2">JC656</strain>
    </source>
</reference>
<keyword evidence="2" id="KW-1185">Reference proteome</keyword>
<name>A0ABS1JY59_9MICC</name>
<dbReference type="RefSeq" id="WP_189693337.1">
    <property type="nucleotide sequence ID" value="NZ_BNCM01000005.1"/>
</dbReference>
<evidence type="ECO:0000313" key="2">
    <source>
        <dbReference type="Proteomes" id="UP000639051"/>
    </source>
</evidence>
<dbReference type="Proteomes" id="UP000639051">
    <property type="component" value="Unassembled WGS sequence"/>
</dbReference>
<sequence>MRQADSLRGYVAAAVQGLGFRARDRGTHVVVRGGPFTGAGAQIGFATIAREALRIPEAAWEPMTEAIVGQLLGAAMQGAGRPGSLGYAGPALRERLFPRFIAPDRMPADQLAEDYTYARDVGGLPLIMAIRREETSIYLSDTHLAKAGGLESAWSAAESNLFEGGIGTGGEAFVRNGHAILLLESEHPRQASWLAYPERLMERLEIEPGPLGMFFSVPALRMITLSMSEETMSVAGIRSMLEITSILAKDEVAPLSPHVYWWRPGEPVQAATSYQDGKVALTLPRSVMEAVAGPESAAQEVA</sequence>
<proteinExistence type="predicted"/>